<dbReference type="eggNOG" id="COG0617">
    <property type="taxonomic scope" value="Bacteria"/>
</dbReference>
<dbReference type="KEGG" id="cck:Ccar_17845"/>
<dbReference type="Gene3D" id="1.10.3090.10">
    <property type="entry name" value="cca-adding enzyme, domain 2"/>
    <property type="match status" value="1"/>
</dbReference>
<dbReference type="InterPro" id="IPR006675">
    <property type="entry name" value="HDIG_dom"/>
</dbReference>
<dbReference type="GO" id="GO:0016787">
    <property type="term" value="F:hydrolase activity"/>
    <property type="evidence" value="ECO:0007669"/>
    <property type="project" value="UniProtKB-KW"/>
</dbReference>
<evidence type="ECO:0000259" key="2">
    <source>
        <dbReference type="Pfam" id="PF01966"/>
    </source>
</evidence>
<dbReference type="PANTHER" id="PTHR47545:SF2">
    <property type="entry name" value="CC-ADDING TRNA NUCLEOTIDYLTRANSFERASE"/>
    <property type="match status" value="1"/>
</dbReference>
<organism evidence="3 4">
    <name type="scientific">Clostridium carboxidivorans P7</name>
    <dbReference type="NCBI Taxonomy" id="536227"/>
    <lineage>
        <taxon>Bacteria</taxon>
        <taxon>Bacillati</taxon>
        <taxon>Bacillota</taxon>
        <taxon>Clostridia</taxon>
        <taxon>Eubacteriales</taxon>
        <taxon>Clostridiaceae</taxon>
        <taxon>Clostridium</taxon>
    </lineage>
</organism>
<dbReference type="STRING" id="536227.Ccar_17845"/>
<dbReference type="Pfam" id="PF01966">
    <property type="entry name" value="HD"/>
    <property type="match status" value="1"/>
</dbReference>
<keyword evidence="4" id="KW-1185">Reference proteome</keyword>
<keyword evidence="1" id="KW-0547">Nucleotide-binding</keyword>
<dbReference type="SUPFAM" id="SSF109604">
    <property type="entry name" value="HD-domain/PDEase-like"/>
    <property type="match status" value="1"/>
</dbReference>
<dbReference type="PATRIC" id="fig|536227.13.peg.3747"/>
<dbReference type="OrthoDB" id="9805698at2"/>
<gene>
    <name evidence="3" type="ORF">CcarbDRAFT_1697</name>
</gene>
<comment type="caution">
    <text evidence="3">The sequence shown here is derived from an EMBL/GenBank/DDBJ whole genome shotgun (WGS) entry which is preliminary data.</text>
</comment>
<dbReference type="GO" id="GO:0000166">
    <property type="term" value="F:nucleotide binding"/>
    <property type="evidence" value="ECO:0007669"/>
    <property type="project" value="UniProtKB-KW"/>
</dbReference>
<evidence type="ECO:0000256" key="1">
    <source>
        <dbReference type="ARBA" id="ARBA00022741"/>
    </source>
</evidence>
<dbReference type="NCBIfam" id="TIGR00277">
    <property type="entry name" value="HDIG"/>
    <property type="match status" value="1"/>
</dbReference>
<dbReference type="InterPro" id="IPR050124">
    <property type="entry name" value="tRNA_CCA-adding_enzyme"/>
</dbReference>
<sequence>MLYLEDKKRLDNILLTSKDIKSNKDEILKIIPELIICVNCTQNHPAHIYKVFDHISETVNRVEFDLTLKLAALLHDIGKPYKKVLVDNTERFWGHEDTSAEIAKLVLTRLGYDQDLINKLYILIKYHDHKTFPTSESIKNTINLVGDELVPYLFKLQTADLLSHSEKYYKPLVSKLNASKKFYEEIYCSENRENKIKRKRIITVEDIYRARENILKGSYIGVQRVSKMPPLYKRKDEYSKAVVKMRRFINKFL</sequence>
<dbReference type="InterPro" id="IPR003607">
    <property type="entry name" value="HD/PDEase_dom"/>
</dbReference>
<keyword evidence="3" id="KW-0378">Hydrolase</keyword>
<name>C6PSD0_9CLOT</name>
<dbReference type="InterPro" id="IPR006674">
    <property type="entry name" value="HD_domain"/>
</dbReference>
<evidence type="ECO:0000313" key="4">
    <source>
        <dbReference type="Proteomes" id="UP000004198"/>
    </source>
</evidence>
<dbReference type="AlphaFoldDB" id="C6PSD0"/>
<dbReference type="CDD" id="cd00077">
    <property type="entry name" value="HDc"/>
    <property type="match status" value="1"/>
</dbReference>
<reference evidence="3 4" key="1">
    <citation type="submission" date="2009-06" db="EMBL/GenBank/DDBJ databases">
        <title>The draft genome of Clostridium carboxidivorans P7.</title>
        <authorList>
            <consortium name="US DOE Joint Genome Institute (JGI-PGF)"/>
            <person name="Lucas S."/>
            <person name="Copeland A."/>
            <person name="Lapidus A."/>
            <person name="Glavina del Rio T."/>
            <person name="Tice H."/>
            <person name="Bruce D."/>
            <person name="Goodwin L."/>
            <person name="Pitluck S."/>
            <person name="Larimer F."/>
            <person name="Land M.L."/>
            <person name="Hauser L."/>
            <person name="Hemme C.L."/>
        </authorList>
    </citation>
    <scope>NUCLEOTIDE SEQUENCE [LARGE SCALE GENOMIC DNA]</scope>
    <source>
        <strain evidence="3 4">P7</strain>
    </source>
</reference>
<dbReference type="PANTHER" id="PTHR47545">
    <property type="entry name" value="MULTIFUNCTIONAL CCA PROTEIN"/>
    <property type="match status" value="1"/>
</dbReference>
<feature type="domain" description="HD" evidence="2">
    <location>
        <begin position="44"/>
        <end position="140"/>
    </location>
</feature>
<dbReference type="Proteomes" id="UP000004198">
    <property type="component" value="Unassembled WGS sequence"/>
</dbReference>
<evidence type="ECO:0000313" key="3">
    <source>
        <dbReference type="EMBL" id="EET87808.1"/>
    </source>
</evidence>
<protein>
    <submittedName>
        <fullName evidence="3">Metal dependent phosphohydrolase</fullName>
    </submittedName>
</protein>
<dbReference type="EMBL" id="ACVI01000022">
    <property type="protein sequence ID" value="EET87808.1"/>
    <property type="molecule type" value="Genomic_DNA"/>
</dbReference>
<accession>C6PSD0</accession>
<dbReference type="RefSeq" id="WP_007060582.1">
    <property type="nucleotide sequence ID" value="NZ_ACVI01000022.1"/>
</dbReference>
<proteinExistence type="predicted"/>